<dbReference type="InterPro" id="IPR029058">
    <property type="entry name" value="AB_hydrolase_fold"/>
</dbReference>
<keyword evidence="3" id="KW-1185">Reference proteome</keyword>
<dbReference type="EMBL" id="RSCD01000032">
    <property type="protein sequence ID" value="RSH80866.1"/>
    <property type="molecule type" value="Genomic_DNA"/>
</dbReference>
<dbReference type="InterPro" id="IPR000073">
    <property type="entry name" value="AB_hydrolase_1"/>
</dbReference>
<protein>
    <recommendedName>
        <fullName evidence="1">AB hydrolase-1 domain-containing protein</fullName>
    </recommendedName>
</protein>
<evidence type="ECO:0000259" key="1">
    <source>
        <dbReference type="Pfam" id="PF12697"/>
    </source>
</evidence>
<dbReference type="AlphaFoldDB" id="A0A427XPU7"/>
<name>A0A427XPU7_9TREE</name>
<evidence type="ECO:0000313" key="3">
    <source>
        <dbReference type="Proteomes" id="UP000279259"/>
    </source>
</evidence>
<evidence type="ECO:0000313" key="2">
    <source>
        <dbReference type="EMBL" id="RSH80866.1"/>
    </source>
</evidence>
<feature type="domain" description="AB hydrolase-1" evidence="1">
    <location>
        <begin position="23"/>
        <end position="234"/>
    </location>
</feature>
<reference evidence="2 3" key="1">
    <citation type="submission" date="2018-11" db="EMBL/GenBank/DDBJ databases">
        <title>Genome sequence of Saitozyma podzolica DSM 27192.</title>
        <authorList>
            <person name="Aliyu H."/>
            <person name="Gorte O."/>
            <person name="Ochsenreither K."/>
        </authorList>
    </citation>
    <scope>NUCLEOTIDE SEQUENCE [LARGE SCALE GENOMIC DNA]</scope>
    <source>
        <strain evidence="2 3">DSM 27192</strain>
    </source>
</reference>
<accession>A0A427XPU7</accession>
<dbReference type="SUPFAM" id="SSF53474">
    <property type="entry name" value="alpha/beta-Hydrolases"/>
    <property type="match status" value="1"/>
</dbReference>
<dbReference type="OrthoDB" id="10249433at2759"/>
<dbReference type="Pfam" id="PF12697">
    <property type="entry name" value="Abhydrolase_6"/>
    <property type="match status" value="1"/>
</dbReference>
<organism evidence="2 3">
    <name type="scientific">Saitozyma podzolica</name>
    <dbReference type="NCBI Taxonomy" id="1890683"/>
    <lineage>
        <taxon>Eukaryota</taxon>
        <taxon>Fungi</taxon>
        <taxon>Dikarya</taxon>
        <taxon>Basidiomycota</taxon>
        <taxon>Agaricomycotina</taxon>
        <taxon>Tremellomycetes</taxon>
        <taxon>Tremellales</taxon>
        <taxon>Trimorphomycetaceae</taxon>
        <taxon>Saitozyma</taxon>
    </lineage>
</organism>
<gene>
    <name evidence="2" type="ORF">EHS25_007035</name>
</gene>
<dbReference type="STRING" id="1890683.A0A427XPU7"/>
<comment type="caution">
    <text evidence="2">The sequence shown here is derived from an EMBL/GenBank/DDBJ whole genome shotgun (WGS) entry which is preliminary data.</text>
</comment>
<proteinExistence type="predicted"/>
<dbReference type="Gene3D" id="3.40.50.1820">
    <property type="entry name" value="alpha/beta hydrolase"/>
    <property type="match status" value="1"/>
</dbReference>
<sequence>MATFEFAMTTWGSPASPKRALLVHSALASGLVWFKRVDAPDLPGHGWIDRRSTYTVHGMAQYLADHLEGGYDLIASVSFGSTVVCSLLPLLNHKPERLVLVDPVFDMVPYSPEQIAQMISQTRKPVSEEDLLRKNPAWTTQDAIVKRLASVSCDPTVIGQLFEAASRGECSHDVLPPASETEIIILAADPALNSVYSSRNHVKLLEEEHPHVKLAIQQQASHDMHKDHPEVIAEVMLHGLGKRDGLEILRT</sequence>
<dbReference type="Proteomes" id="UP000279259">
    <property type="component" value="Unassembled WGS sequence"/>
</dbReference>